<dbReference type="PRINTS" id="PR00085">
    <property type="entry name" value="THFDHDRGNASE"/>
</dbReference>
<evidence type="ECO:0000256" key="7">
    <source>
        <dbReference type="ARBA" id="ARBA00023167"/>
    </source>
</evidence>
<dbReference type="GO" id="GO:0009086">
    <property type="term" value="P:methionine biosynthetic process"/>
    <property type="evidence" value="ECO:0007669"/>
    <property type="project" value="UniProtKB-KW"/>
</dbReference>
<evidence type="ECO:0000256" key="8">
    <source>
        <dbReference type="ARBA" id="ARBA00023268"/>
    </source>
</evidence>
<dbReference type="SUPFAM" id="SSF53223">
    <property type="entry name" value="Aminoacid dehydrogenase-like, N-terminal domain"/>
    <property type="match status" value="1"/>
</dbReference>
<dbReference type="Gene3D" id="3.40.50.10860">
    <property type="entry name" value="Leucine Dehydrogenase, chain A, domain 1"/>
    <property type="match status" value="1"/>
</dbReference>
<gene>
    <name evidence="9" type="primary">folD</name>
    <name evidence="12" type="ORF">A2750_03800</name>
</gene>
<keyword evidence="4 9" id="KW-0378">Hydrolase</keyword>
<dbReference type="InterPro" id="IPR036291">
    <property type="entry name" value="NAD(P)-bd_dom_sf"/>
</dbReference>
<dbReference type="PANTHER" id="PTHR48099">
    <property type="entry name" value="C-1-TETRAHYDROFOLATE SYNTHASE, CYTOPLASMIC-RELATED"/>
    <property type="match status" value="1"/>
</dbReference>
<feature type="domain" description="Tetrahydrofolate dehydrogenase/cyclohydrolase NAD(P)-binding" evidence="11">
    <location>
        <begin position="142"/>
        <end position="271"/>
    </location>
</feature>
<feature type="binding site" evidence="9">
    <location>
        <begin position="161"/>
        <end position="163"/>
    </location>
    <ligand>
        <name>NADP(+)</name>
        <dbReference type="ChEBI" id="CHEBI:58349"/>
    </ligand>
</feature>
<dbReference type="EC" id="1.5.1.5" evidence="9"/>
<dbReference type="GO" id="GO:0004488">
    <property type="term" value="F:methylenetetrahydrofolate dehydrogenase (NADP+) activity"/>
    <property type="evidence" value="ECO:0007669"/>
    <property type="project" value="UniProtKB-UniRule"/>
</dbReference>
<dbReference type="GO" id="GO:0006164">
    <property type="term" value="P:purine nucleotide biosynthetic process"/>
    <property type="evidence" value="ECO:0007669"/>
    <property type="project" value="UniProtKB-KW"/>
</dbReference>
<evidence type="ECO:0000259" key="10">
    <source>
        <dbReference type="Pfam" id="PF00763"/>
    </source>
</evidence>
<keyword evidence="9" id="KW-0368">Histidine biosynthesis</keyword>
<dbReference type="GO" id="GO:0004477">
    <property type="term" value="F:methenyltetrahydrofolate cyclohydrolase activity"/>
    <property type="evidence" value="ECO:0007669"/>
    <property type="project" value="UniProtKB-UniRule"/>
</dbReference>
<dbReference type="GO" id="GO:0005829">
    <property type="term" value="C:cytosol"/>
    <property type="evidence" value="ECO:0007669"/>
    <property type="project" value="TreeGrafter"/>
</dbReference>
<dbReference type="EMBL" id="MGJL01000020">
    <property type="protein sequence ID" value="OGN07715.1"/>
    <property type="molecule type" value="Genomic_DNA"/>
</dbReference>
<dbReference type="InterPro" id="IPR000672">
    <property type="entry name" value="THF_DH/CycHdrlase"/>
</dbReference>
<evidence type="ECO:0000313" key="13">
    <source>
        <dbReference type="Proteomes" id="UP000178023"/>
    </source>
</evidence>
<evidence type="ECO:0000256" key="5">
    <source>
        <dbReference type="ARBA" id="ARBA00022857"/>
    </source>
</evidence>
<proteinExistence type="inferred from homology"/>
<comment type="catalytic activity">
    <reaction evidence="9">
        <text>(6R)-5,10-methenyltetrahydrofolate + H2O = (6R)-10-formyltetrahydrofolate + H(+)</text>
        <dbReference type="Rhea" id="RHEA:23700"/>
        <dbReference type="ChEBI" id="CHEBI:15377"/>
        <dbReference type="ChEBI" id="CHEBI:15378"/>
        <dbReference type="ChEBI" id="CHEBI:57455"/>
        <dbReference type="ChEBI" id="CHEBI:195366"/>
        <dbReference type="EC" id="3.5.4.9"/>
    </reaction>
</comment>
<dbReference type="HAMAP" id="MF_01576">
    <property type="entry name" value="THF_DHG_CYH"/>
    <property type="match status" value="1"/>
</dbReference>
<evidence type="ECO:0000256" key="2">
    <source>
        <dbReference type="ARBA" id="ARBA00022563"/>
    </source>
</evidence>
<comment type="function">
    <text evidence="9">Catalyzes the oxidation of 5,10-methylenetetrahydrofolate to 5,10-methenyltetrahydrofolate and then the hydrolysis of 5,10-methenyltetrahydrofolate to 10-formyltetrahydrofolate.</text>
</comment>
<keyword evidence="5 9" id="KW-0521">NADP</keyword>
<accession>A0A1F8F3J2</accession>
<evidence type="ECO:0000313" key="12">
    <source>
        <dbReference type="EMBL" id="OGN07715.1"/>
    </source>
</evidence>
<organism evidence="12 13">
    <name type="scientific">Candidatus Yanofskybacteria bacterium RIFCSPHIGHO2_01_FULL_45_42</name>
    <dbReference type="NCBI Taxonomy" id="1802671"/>
    <lineage>
        <taxon>Bacteria</taxon>
        <taxon>Candidatus Yanofskyibacteriota</taxon>
    </lineage>
</organism>
<dbReference type="InterPro" id="IPR020630">
    <property type="entry name" value="THF_DH/CycHdrlase_cat_dom"/>
</dbReference>
<comment type="caution">
    <text evidence="9">Lacks conserved residue(s) required for the propagation of feature annotation.</text>
</comment>
<evidence type="ECO:0000256" key="1">
    <source>
        <dbReference type="ARBA" id="ARBA00004777"/>
    </source>
</evidence>
<name>A0A1F8F3J2_9BACT</name>
<evidence type="ECO:0000256" key="4">
    <source>
        <dbReference type="ARBA" id="ARBA00022801"/>
    </source>
</evidence>
<evidence type="ECO:0000259" key="11">
    <source>
        <dbReference type="Pfam" id="PF02882"/>
    </source>
</evidence>
<evidence type="ECO:0000256" key="6">
    <source>
        <dbReference type="ARBA" id="ARBA00023002"/>
    </source>
</evidence>
<sequence>MTIFIDGRKIAEELLRDLKNEVERNQLNLCLAGILVGDDPALRKFVEVKKRAAQEMGAAFVLYEFPDDINSEELTKEVLAIAKSPDNNGLVIELPLPARINTQKVLELIPAKKDVDVLSGKMQELFYHNMPPVLPPAVEALKIIFGNYRVNPRGKTAAIFGQGILVGKPIAHWLETNGARVHRIDEFTQNPEQLSPGADIVIAGVGKPNFITSSMIKTGAIVIDYGYGNENNRLTGDVDPRVSAKAGLFTPVPGGMGPIVIAAMLKNLVELNT</sequence>
<dbReference type="Pfam" id="PF00763">
    <property type="entry name" value="THF_DHG_CYH"/>
    <property type="match status" value="1"/>
</dbReference>
<comment type="caution">
    <text evidence="12">The sequence shown here is derived from an EMBL/GenBank/DDBJ whole genome shotgun (WGS) entry which is preliminary data.</text>
</comment>
<dbReference type="AlphaFoldDB" id="A0A1F8F3J2"/>
<dbReference type="Gene3D" id="3.40.50.720">
    <property type="entry name" value="NAD(P)-binding Rossmann-like Domain"/>
    <property type="match status" value="1"/>
</dbReference>
<dbReference type="Pfam" id="PF02882">
    <property type="entry name" value="THF_DHG_CYH_C"/>
    <property type="match status" value="1"/>
</dbReference>
<keyword evidence="7 9" id="KW-0486">Methionine biosynthesis</keyword>
<keyword evidence="2 9" id="KW-0554">One-carbon metabolism</keyword>
<evidence type="ECO:0000256" key="9">
    <source>
        <dbReference type="HAMAP-Rule" id="MF_01576"/>
    </source>
</evidence>
<evidence type="ECO:0000256" key="3">
    <source>
        <dbReference type="ARBA" id="ARBA00022755"/>
    </source>
</evidence>
<feature type="domain" description="Tetrahydrofolate dehydrogenase/cyclohydrolase catalytic" evidence="10">
    <location>
        <begin position="5"/>
        <end position="116"/>
    </location>
</feature>
<dbReference type="InterPro" id="IPR020631">
    <property type="entry name" value="THF_DH/CycHdrlase_NAD-bd_dom"/>
</dbReference>
<dbReference type="UniPathway" id="UPA00193"/>
<keyword evidence="6 9" id="KW-0560">Oxidoreductase</keyword>
<keyword evidence="8 9" id="KW-0511">Multifunctional enzyme</keyword>
<comment type="catalytic activity">
    <reaction evidence="9">
        <text>(6R)-5,10-methylene-5,6,7,8-tetrahydrofolate + NADP(+) = (6R)-5,10-methenyltetrahydrofolate + NADPH</text>
        <dbReference type="Rhea" id="RHEA:22812"/>
        <dbReference type="ChEBI" id="CHEBI:15636"/>
        <dbReference type="ChEBI" id="CHEBI:57455"/>
        <dbReference type="ChEBI" id="CHEBI:57783"/>
        <dbReference type="ChEBI" id="CHEBI:58349"/>
        <dbReference type="EC" id="1.5.1.5"/>
    </reaction>
</comment>
<dbReference type="PANTHER" id="PTHR48099:SF5">
    <property type="entry name" value="C-1-TETRAHYDROFOLATE SYNTHASE, CYTOPLASMIC"/>
    <property type="match status" value="1"/>
</dbReference>
<reference evidence="12 13" key="1">
    <citation type="journal article" date="2016" name="Nat. Commun.">
        <title>Thousands of microbial genomes shed light on interconnected biogeochemical processes in an aquifer system.</title>
        <authorList>
            <person name="Anantharaman K."/>
            <person name="Brown C.T."/>
            <person name="Hug L.A."/>
            <person name="Sharon I."/>
            <person name="Castelle C.J."/>
            <person name="Probst A.J."/>
            <person name="Thomas B.C."/>
            <person name="Singh A."/>
            <person name="Wilkins M.J."/>
            <person name="Karaoz U."/>
            <person name="Brodie E.L."/>
            <person name="Williams K.H."/>
            <person name="Hubbard S.S."/>
            <person name="Banfield J.F."/>
        </authorList>
    </citation>
    <scope>NUCLEOTIDE SEQUENCE [LARGE SCALE GENOMIC DNA]</scope>
</reference>
<dbReference type="GO" id="GO:0035999">
    <property type="term" value="P:tetrahydrofolate interconversion"/>
    <property type="evidence" value="ECO:0007669"/>
    <property type="project" value="UniProtKB-UniRule"/>
</dbReference>
<keyword evidence="9" id="KW-0028">Amino-acid biosynthesis</keyword>
<comment type="pathway">
    <text evidence="1 9">One-carbon metabolism; tetrahydrofolate interconversion.</text>
</comment>
<dbReference type="InterPro" id="IPR046346">
    <property type="entry name" value="Aminoacid_DH-like_N_sf"/>
</dbReference>
<dbReference type="EC" id="3.5.4.9" evidence="9"/>
<keyword evidence="3 9" id="KW-0658">Purine biosynthesis</keyword>
<dbReference type="Proteomes" id="UP000178023">
    <property type="component" value="Unassembled WGS sequence"/>
</dbReference>
<dbReference type="SUPFAM" id="SSF51735">
    <property type="entry name" value="NAD(P)-binding Rossmann-fold domains"/>
    <property type="match status" value="1"/>
</dbReference>
<comment type="subunit">
    <text evidence="9">Homodimer.</text>
</comment>
<comment type="similarity">
    <text evidence="9">Belongs to the tetrahydrofolate dehydrogenase/cyclohydrolase family.</text>
</comment>
<dbReference type="GO" id="GO:0000105">
    <property type="term" value="P:L-histidine biosynthetic process"/>
    <property type="evidence" value="ECO:0007669"/>
    <property type="project" value="UniProtKB-KW"/>
</dbReference>
<protein>
    <recommendedName>
        <fullName evidence="9">Bifunctional protein FolD</fullName>
    </recommendedName>
    <domain>
        <recommendedName>
            <fullName evidence="9">Methylenetetrahydrofolate dehydrogenase</fullName>
            <ecNumber evidence="9">1.5.1.5</ecNumber>
        </recommendedName>
    </domain>
    <domain>
        <recommendedName>
            <fullName evidence="9">Methenyltetrahydrofolate cyclohydrolase</fullName>
            <ecNumber evidence="9">3.5.4.9</ecNumber>
        </recommendedName>
    </domain>
</protein>